<proteinExistence type="inferred from homology"/>
<protein>
    <submittedName>
        <fullName evidence="3">NAD-dependent epimerase/dehydratase family protein</fullName>
    </submittedName>
</protein>
<dbReference type="InterPro" id="IPR051225">
    <property type="entry name" value="NAD(P)_epim/dehydratase"/>
</dbReference>
<dbReference type="SUPFAM" id="SSF51735">
    <property type="entry name" value="NAD(P)-binding Rossmann-fold domains"/>
    <property type="match status" value="1"/>
</dbReference>
<evidence type="ECO:0000313" key="4">
    <source>
        <dbReference type="Proteomes" id="UP001139700"/>
    </source>
</evidence>
<evidence type="ECO:0000256" key="1">
    <source>
        <dbReference type="ARBA" id="ARBA00007637"/>
    </source>
</evidence>
<dbReference type="Proteomes" id="UP001139700">
    <property type="component" value="Unassembled WGS sequence"/>
</dbReference>
<dbReference type="GO" id="GO:0008743">
    <property type="term" value="F:L-threonine 3-dehydrogenase activity"/>
    <property type="evidence" value="ECO:0007669"/>
    <property type="project" value="TreeGrafter"/>
</dbReference>
<dbReference type="Gene3D" id="3.40.50.720">
    <property type="entry name" value="NAD(P)-binding Rossmann-like Domain"/>
    <property type="match status" value="1"/>
</dbReference>
<dbReference type="EMBL" id="JAJTTA010000001">
    <property type="protein sequence ID" value="MCF0038913.1"/>
    <property type="molecule type" value="Genomic_DNA"/>
</dbReference>
<dbReference type="Pfam" id="PF01370">
    <property type="entry name" value="Epimerase"/>
    <property type="match status" value="1"/>
</dbReference>
<dbReference type="RefSeq" id="WP_234611388.1">
    <property type="nucleotide sequence ID" value="NZ_CP098806.1"/>
</dbReference>
<accession>A0A9X1T818</accession>
<keyword evidence="4" id="KW-1185">Reference proteome</keyword>
<dbReference type="AlphaFoldDB" id="A0A9X1T818"/>
<dbReference type="GO" id="GO:0006567">
    <property type="term" value="P:L-threonine catabolic process"/>
    <property type="evidence" value="ECO:0007669"/>
    <property type="project" value="TreeGrafter"/>
</dbReference>
<comment type="caution">
    <text evidence="3">The sequence shown here is derived from an EMBL/GenBank/DDBJ whole genome shotgun (WGS) entry which is preliminary data.</text>
</comment>
<evidence type="ECO:0000313" key="3">
    <source>
        <dbReference type="EMBL" id="MCF0038913.1"/>
    </source>
</evidence>
<dbReference type="InterPro" id="IPR036291">
    <property type="entry name" value="NAD(P)-bd_dom_sf"/>
</dbReference>
<dbReference type="PANTHER" id="PTHR42687:SF1">
    <property type="entry name" value="L-THREONINE 3-DEHYDROGENASE, MITOCHONDRIAL"/>
    <property type="match status" value="1"/>
</dbReference>
<organism evidence="3 4">
    <name type="scientific">Dyadobacter fanqingshengii</name>
    <dbReference type="NCBI Taxonomy" id="2906443"/>
    <lineage>
        <taxon>Bacteria</taxon>
        <taxon>Pseudomonadati</taxon>
        <taxon>Bacteroidota</taxon>
        <taxon>Cytophagia</taxon>
        <taxon>Cytophagales</taxon>
        <taxon>Spirosomataceae</taxon>
        <taxon>Dyadobacter</taxon>
    </lineage>
</organism>
<reference evidence="3" key="1">
    <citation type="submission" date="2021-12" db="EMBL/GenBank/DDBJ databases">
        <title>Novel species in genus Dyadobacter.</title>
        <authorList>
            <person name="Ma C."/>
        </authorList>
    </citation>
    <scope>NUCLEOTIDE SEQUENCE</scope>
    <source>
        <strain evidence="3">CY399</strain>
    </source>
</reference>
<gene>
    <name evidence="3" type="ORF">LXM24_02360</name>
</gene>
<name>A0A9X1T818_9BACT</name>
<feature type="domain" description="NAD-dependent epimerase/dehydratase" evidence="2">
    <location>
        <begin position="6"/>
        <end position="248"/>
    </location>
</feature>
<sequence>MKSECILVIGANGQIGSVLVEYLREIYGVEKVIASDIRLPEHQVPPHRVPPHETGLFEKLDATDGNALAALVKKYKVTQIYHLAAILSAKGEQEPLKTWHINMQTYFNVLEAARENQVAKVFYPSSIAVFGDNVDTKAEQWSYLDPATVYGISKAAGENWSNYYFQRYGMDIRSLRYPGIIGYQSMPGGGTTDYAVDIYHKAVQGEAFECFLEAGTTLPMIYISDAMDATVRLMEAPKDKISVRTSYNLAGISFSPEEVAASIRKIIPDFNITYKPDFRQKIAESWPAQIDDMQARKDWGWRPAYNLDKMTEEMIIELKKKYQSVKS</sequence>
<evidence type="ECO:0000259" key="2">
    <source>
        <dbReference type="Pfam" id="PF01370"/>
    </source>
</evidence>
<dbReference type="InterPro" id="IPR001509">
    <property type="entry name" value="Epimerase_deHydtase"/>
</dbReference>
<comment type="similarity">
    <text evidence="1">Belongs to the NAD(P)-dependent epimerase/dehydratase family.</text>
</comment>
<dbReference type="PANTHER" id="PTHR42687">
    <property type="entry name" value="L-THREONINE 3-DEHYDROGENASE"/>
    <property type="match status" value="1"/>
</dbReference>